<keyword evidence="4" id="KW-1185">Reference proteome</keyword>
<dbReference type="Gene3D" id="3.40.50.300">
    <property type="entry name" value="P-loop containing nucleotide triphosphate hydrolases"/>
    <property type="match status" value="1"/>
</dbReference>
<dbReference type="PANTHER" id="PTHR43581:SF2">
    <property type="entry name" value="EXCINUCLEASE ATPASE SUBUNIT"/>
    <property type="match status" value="1"/>
</dbReference>
<dbReference type="Proteomes" id="UP000505306">
    <property type="component" value="Chromosome"/>
</dbReference>
<evidence type="ECO:0000259" key="2">
    <source>
        <dbReference type="Pfam" id="PF13175"/>
    </source>
</evidence>
<dbReference type="InterPro" id="IPR014592">
    <property type="entry name" value="P-loop_UCP034888"/>
</dbReference>
<reference evidence="3 4" key="1">
    <citation type="submission" date="2020-02" db="EMBL/GenBank/DDBJ databases">
        <title>Complete genome sequence of Flavobacteriaceae bacterium.</title>
        <authorList>
            <person name="Kim S.-J."/>
            <person name="Kim Y.-S."/>
            <person name="Kim K.-H."/>
        </authorList>
    </citation>
    <scope>NUCLEOTIDE SEQUENCE [LARGE SCALE GENOMIC DNA]</scope>
    <source>
        <strain evidence="3 4">RR4-40</strain>
    </source>
</reference>
<dbReference type="AlphaFoldDB" id="A0A6G6GJT2"/>
<evidence type="ECO:0000259" key="1">
    <source>
        <dbReference type="Pfam" id="PF12476"/>
    </source>
</evidence>
<dbReference type="PIRSF" id="PIRSF034888">
    <property type="entry name" value="P-loop_UCP034888"/>
    <property type="match status" value="1"/>
</dbReference>
<feature type="domain" description="DUF3696" evidence="1">
    <location>
        <begin position="335"/>
        <end position="382"/>
    </location>
</feature>
<protein>
    <submittedName>
        <fullName evidence="3">DUF3696 domain-containing protein</fullName>
    </submittedName>
</protein>
<name>A0A6G6GJT2_9FLAO</name>
<dbReference type="GO" id="GO:0016887">
    <property type="term" value="F:ATP hydrolysis activity"/>
    <property type="evidence" value="ECO:0007669"/>
    <property type="project" value="InterPro"/>
</dbReference>
<dbReference type="InterPro" id="IPR022532">
    <property type="entry name" value="DUF3696"/>
</dbReference>
<dbReference type="GO" id="GO:0005524">
    <property type="term" value="F:ATP binding"/>
    <property type="evidence" value="ECO:0007669"/>
    <property type="project" value="InterPro"/>
</dbReference>
<dbReference type="InterPro" id="IPR041685">
    <property type="entry name" value="AAA_GajA/Old/RecF-like"/>
</dbReference>
<dbReference type="RefSeq" id="WP_164678704.1">
    <property type="nucleotide sequence ID" value="NZ_CP049057.1"/>
</dbReference>
<organism evidence="3 4">
    <name type="scientific">Rasiella rasia</name>
    <dbReference type="NCBI Taxonomy" id="2744027"/>
    <lineage>
        <taxon>Bacteria</taxon>
        <taxon>Pseudomonadati</taxon>
        <taxon>Bacteroidota</taxon>
        <taxon>Flavobacteriia</taxon>
        <taxon>Flavobacteriales</taxon>
        <taxon>Flavobacteriaceae</taxon>
        <taxon>Rasiella</taxon>
    </lineage>
</organism>
<dbReference type="Pfam" id="PF12476">
    <property type="entry name" value="DUF3696"/>
    <property type="match status" value="1"/>
</dbReference>
<dbReference type="KEGG" id="mgel:G5B37_03580"/>
<dbReference type="Pfam" id="PF13175">
    <property type="entry name" value="AAA_15"/>
    <property type="match status" value="1"/>
</dbReference>
<gene>
    <name evidence="3" type="ORF">G5B37_03580</name>
</gene>
<accession>A0A6G6GJT2</accession>
<dbReference type="InterPro" id="IPR051396">
    <property type="entry name" value="Bact_Antivir_Def_Nuclease"/>
</dbReference>
<dbReference type="SUPFAM" id="SSF52540">
    <property type="entry name" value="P-loop containing nucleoside triphosphate hydrolases"/>
    <property type="match status" value="1"/>
</dbReference>
<evidence type="ECO:0000313" key="4">
    <source>
        <dbReference type="Proteomes" id="UP000505306"/>
    </source>
</evidence>
<sequence length="397" mass="45337">MIDKLYFKNYKSFKDKQEIVFKPITVVIGKNSSGKSAVVKLPTLLETSLLGKYDDPLLLNNNGVELGAEFRDLIYGRDIGSLELSIQENNNLLDIEITSGVKDADFPKIRKWQYNDILKLSYDDKKDEYFDEFTKQNYKIEFSGFNITNIKPDVKNTSLDISLNTNYVGPFREIPKRTYNISGSSKTLKVGNYGENAYQILINDYVKKGGELLKQVSDWYEDNFDGWGIQINDSSKPDYKIELVRNNPKFSINIKDVGEGMTQALPIVVSAFIEDKKEVLTILEQPELHLHPAAHGNLAELLALSSKTSNKRFLIETHSQNFILRLRRLVAEGIIDKNNLAIYFVDYDSENNSSLLKQIEVKRDGSVSFWPKNIFSETLDETLAIRSAQLKMLENDN</sequence>
<dbReference type="InterPro" id="IPR027417">
    <property type="entry name" value="P-loop_NTPase"/>
</dbReference>
<dbReference type="PANTHER" id="PTHR43581">
    <property type="entry name" value="ATP/GTP PHOSPHATASE"/>
    <property type="match status" value="1"/>
</dbReference>
<dbReference type="EMBL" id="CP049057">
    <property type="protein sequence ID" value="QIE58673.1"/>
    <property type="molecule type" value="Genomic_DNA"/>
</dbReference>
<proteinExistence type="predicted"/>
<feature type="domain" description="Endonuclease GajA/Old nuclease/RecF-like AAA" evidence="2">
    <location>
        <begin position="1"/>
        <end position="323"/>
    </location>
</feature>
<evidence type="ECO:0000313" key="3">
    <source>
        <dbReference type="EMBL" id="QIE58673.1"/>
    </source>
</evidence>